<dbReference type="InterPro" id="IPR039430">
    <property type="entry name" value="Thymidylate_kin-like_dom"/>
</dbReference>
<evidence type="ECO:0000259" key="9">
    <source>
        <dbReference type="Pfam" id="PF02223"/>
    </source>
</evidence>
<dbReference type="RefSeq" id="WP_377092650.1">
    <property type="nucleotide sequence ID" value="NZ_JBHSJM010000001.1"/>
</dbReference>
<keyword evidence="6 8" id="KW-0067">ATP-binding</keyword>
<evidence type="ECO:0000256" key="2">
    <source>
        <dbReference type="ARBA" id="ARBA00022679"/>
    </source>
</evidence>
<dbReference type="PROSITE" id="PS01331">
    <property type="entry name" value="THYMIDYLATE_KINASE"/>
    <property type="match status" value="1"/>
</dbReference>
<dbReference type="EMBL" id="JBHUJC010000010">
    <property type="protein sequence ID" value="MFD2275431.1"/>
    <property type="molecule type" value="Genomic_DNA"/>
</dbReference>
<keyword evidence="2 8" id="KW-0808">Transferase</keyword>
<gene>
    <name evidence="8 10" type="primary">tmk</name>
    <name evidence="10" type="ORF">ACFSQZ_03020</name>
</gene>
<dbReference type="Pfam" id="PF02223">
    <property type="entry name" value="Thymidylate_kin"/>
    <property type="match status" value="1"/>
</dbReference>
<comment type="similarity">
    <text evidence="1 8">Belongs to the thymidylate kinase family.</text>
</comment>
<name>A0ABW5DYM7_9BACT</name>
<evidence type="ECO:0000256" key="4">
    <source>
        <dbReference type="ARBA" id="ARBA00022741"/>
    </source>
</evidence>
<dbReference type="InterPro" id="IPR027417">
    <property type="entry name" value="P-loop_NTPase"/>
</dbReference>
<keyword evidence="3 8" id="KW-0545">Nucleotide biosynthesis</keyword>
<dbReference type="GO" id="GO:0004798">
    <property type="term" value="F:dTMP kinase activity"/>
    <property type="evidence" value="ECO:0007669"/>
    <property type="project" value="UniProtKB-EC"/>
</dbReference>
<organism evidence="10 11">
    <name type="scientific">Rubritalea spongiae</name>
    <dbReference type="NCBI Taxonomy" id="430797"/>
    <lineage>
        <taxon>Bacteria</taxon>
        <taxon>Pseudomonadati</taxon>
        <taxon>Verrucomicrobiota</taxon>
        <taxon>Verrucomicrobiia</taxon>
        <taxon>Verrucomicrobiales</taxon>
        <taxon>Rubritaleaceae</taxon>
        <taxon>Rubritalea</taxon>
    </lineage>
</organism>
<evidence type="ECO:0000256" key="6">
    <source>
        <dbReference type="ARBA" id="ARBA00022840"/>
    </source>
</evidence>
<comment type="function">
    <text evidence="8">Phosphorylation of dTMP to form dTDP in both de novo and salvage pathways of dTTP synthesis.</text>
</comment>
<feature type="binding site" evidence="8">
    <location>
        <begin position="15"/>
        <end position="22"/>
    </location>
    <ligand>
        <name>ATP</name>
        <dbReference type="ChEBI" id="CHEBI:30616"/>
    </ligand>
</feature>
<proteinExistence type="inferred from homology"/>
<evidence type="ECO:0000256" key="8">
    <source>
        <dbReference type="HAMAP-Rule" id="MF_00165"/>
    </source>
</evidence>
<dbReference type="PANTHER" id="PTHR10344:SF4">
    <property type="entry name" value="UMP-CMP KINASE 2, MITOCHONDRIAL"/>
    <property type="match status" value="1"/>
</dbReference>
<reference evidence="11" key="1">
    <citation type="journal article" date="2019" name="Int. J. Syst. Evol. Microbiol.">
        <title>The Global Catalogue of Microorganisms (GCM) 10K type strain sequencing project: providing services to taxonomists for standard genome sequencing and annotation.</title>
        <authorList>
            <consortium name="The Broad Institute Genomics Platform"/>
            <consortium name="The Broad Institute Genome Sequencing Center for Infectious Disease"/>
            <person name="Wu L."/>
            <person name="Ma J."/>
        </authorList>
    </citation>
    <scope>NUCLEOTIDE SEQUENCE [LARGE SCALE GENOMIC DNA]</scope>
    <source>
        <strain evidence="11">JCM 16545</strain>
    </source>
</reference>
<evidence type="ECO:0000256" key="7">
    <source>
        <dbReference type="ARBA" id="ARBA00048743"/>
    </source>
</evidence>
<sequence length="204" mass="22878">MEDQKKRGLLIVIEGIDGTGKSSQAKMLAEHLRSIGEDVLLDREPSDGPFGKILRASMTEGRLAPDEELELFHKDRRQHVSDVITPALKRGCHVVLDRYYFSTMAYQGANGFDVEELRAINESFAPAPDILFILDLDVEAALTRIGARGDQANEFEQRDALQFCRDVFLSVKDETYARVIDSSPSIESIHESLKKISLAEINKK</sequence>
<keyword evidence="5 8" id="KW-0418">Kinase</keyword>
<dbReference type="InterPro" id="IPR018095">
    <property type="entry name" value="Thymidylate_kin_CS"/>
</dbReference>
<evidence type="ECO:0000313" key="10">
    <source>
        <dbReference type="EMBL" id="MFD2275431.1"/>
    </source>
</evidence>
<keyword evidence="11" id="KW-1185">Reference proteome</keyword>
<protein>
    <recommendedName>
        <fullName evidence="8">Thymidylate kinase</fullName>
        <ecNumber evidence="8">2.7.4.9</ecNumber>
    </recommendedName>
    <alternativeName>
        <fullName evidence="8">dTMP kinase</fullName>
    </alternativeName>
</protein>
<dbReference type="Gene3D" id="3.40.50.300">
    <property type="entry name" value="P-loop containing nucleotide triphosphate hydrolases"/>
    <property type="match status" value="1"/>
</dbReference>
<dbReference type="PANTHER" id="PTHR10344">
    <property type="entry name" value="THYMIDYLATE KINASE"/>
    <property type="match status" value="1"/>
</dbReference>
<feature type="domain" description="Thymidylate kinase-like" evidence="9">
    <location>
        <begin position="13"/>
        <end position="192"/>
    </location>
</feature>
<dbReference type="SUPFAM" id="SSF52540">
    <property type="entry name" value="P-loop containing nucleoside triphosphate hydrolases"/>
    <property type="match status" value="1"/>
</dbReference>
<dbReference type="HAMAP" id="MF_00165">
    <property type="entry name" value="Thymidylate_kinase"/>
    <property type="match status" value="1"/>
</dbReference>
<dbReference type="Proteomes" id="UP001597297">
    <property type="component" value="Unassembled WGS sequence"/>
</dbReference>
<dbReference type="InterPro" id="IPR018094">
    <property type="entry name" value="Thymidylate_kinase"/>
</dbReference>
<evidence type="ECO:0000256" key="5">
    <source>
        <dbReference type="ARBA" id="ARBA00022777"/>
    </source>
</evidence>
<evidence type="ECO:0000256" key="1">
    <source>
        <dbReference type="ARBA" id="ARBA00009776"/>
    </source>
</evidence>
<evidence type="ECO:0000313" key="11">
    <source>
        <dbReference type="Proteomes" id="UP001597297"/>
    </source>
</evidence>
<dbReference type="NCBIfam" id="TIGR00041">
    <property type="entry name" value="DTMP_kinase"/>
    <property type="match status" value="1"/>
</dbReference>
<comment type="catalytic activity">
    <reaction evidence="7 8">
        <text>dTMP + ATP = dTDP + ADP</text>
        <dbReference type="Rhea" id="RHEA:13517"/>
        <dbReference type="ChEBI" id="CHEBI:30616"/>
        <dbReference type="ChEBI" id="CHEBI:58369"/>
        <dbReference type="ChEBI" id="CHEBI:63528"/>
        <dbReference type="ChEBI" id="CHEBI:456216"/>
        <dbReference type="EC" id="2.7.4.9"/>
    </reaction>
</comment>
<evidence type="ECO:0000256" key="3">
    <source>
        <dbReference type="ARBA" id="ARBA00022727"/>
    </source>
</evidence>
<accession>A0ABW5DYM7</accession>
<comment type="caution">
    <text evidence="10">The sequence shown here is derived from an EMBL/GenBank/DDBJ whole genome shotgun (WGS) entry which is preliminary data.</text>
</comment>
<keyword evidence="4 8" id="KW-0547">Nucleotide-binding</keyword>
<dbReference type="EC" id="2.7.4.9" evidence="8"/>
<dbReference type="CDD" id="cd01672">
    <property type="entry name" value="TMPK"/>
    <property type="match status" value="1"/>
</dbReference>